<comment type="caution">
    <text evidence="1">The sequence shown here is derived from an EMBL/GenBank/DDBJ whole genome shotgun (WGS) entry which is preliminary data.</text>
</comment>
<protein>
    <submittedName>
        <fullName evidence="1">Uncharacterized protein</fullName>
    </submittedName>
</protein>
<evidence type="ECO:0000313" key="1">
    <source>
        <dbReference type="EMBL" id="RZC35103.1"/>
    </source>
</evidence>
<dbReference type="EMBL" id="QDEB01073943">
    <property type="protein sequence ID" value="RZC35103.1"/>
    <property type="molecule type" value="Genomic_DNA"/>
</dbReference>
<evidence type="ECO:0000313" key="2">
    <source>
        <dbReference type="Proteomes" id="UP000292052"/>
    </source>
</evidence>
<dbReference type="Proteomes" id="UP000292052">
    <property type="component" value="Unassembled WGS sequence"/>
</dbReference>
<name>A0A482VQR5_ASBVE</name>
<dbReference type="AlphaFoldDB" id="A0A482VQR5"/>
<accession>A0A482VQR5</accession>
<organism evidence="1 2">
    <name type="scientific">Asbolus verrucosus</name>
    <name type="common">Desert ironclad beetle</name>
    <dbReference type="NCBI Taxonomy" id="1661398"/>
    <lineage>
        <taxon>Eukaryota</taxon>
        <taxon>Metazoa</taxon>
        <taxon>Ecdysozoa</taxon>
        <taxon>Arthropoda</taxon>
        <taxon>Hexapoda</taxon>
        <taxon>Insecta</taxon>
        <taxon>Pterygota</taxon>
        <taxon>Neoptera</taxon>
        <taxon>Endopterygota</taxon>
        <taxon>Coleoptera</taxon>
        <taxon>Polyphaga</taxon>
        <taxon>Cucujiformia</taxon>
        <taxon>Tenebrionidae</taxon>
        <taxon>Pimeliinae</taxon>
        <taxon>Asbolus</taxon>
    </lineage>
</organism>
<sequence length="63" mass="6908">MKNEAELYHKNNVISIAIVNNKGRVKAATGISEKVYKTIVNEAKDVDTGASTSFLSLRKQLPC</sequence>
<reference evidence="1 2" key="1">
    <citation type="submission" date="2017-03" db="EMBL/GenBank/DDBJ databases">
        <title>Genome of the blue death feigning beetle - Asbolus verrucosus.</title>
        <authorList>
            <person name="Rider S.D."/>
        </authorList>
    </citation>
    <scope>NUCLEOTIDE SEQUENCE [LARGE SCALE GENOMIC DNA]</scope>
    <source>
        <strain evidence="1">Butters</strain>
        <tissue evidence="1">Head and leg muscle</tissue>
    </source>
</reference>
<keyword evidence="2" id="KW-1185">Reference proteome</keyword>
<proteinExistence type="predicted"/>
<gene>
    <name evidence="1" type="ORF">BDFB_011851</name>
</gene>
<dbReference type="OrthoDB" id="6769171at2759"/>